<dbReference type="PANTHER" id="PTHR43280">
    <property type="entry name" value="ARAC-FAMILY TRANSCRIPTIONAL REGULATOR"/>
    <property type="match status" value="1"/>
</dbReference>
<organism evidence="5 6">
    <name type="scientific">Paenibacillus solanacearum</name>
    <dbReference type="NCBI Taxonomy" id="2048548"/>
    <lineage>
        <taxon>Bacteria</taxon>
        <taxon>Bacillati</taxon>
        <taxon>Bacillota</taxon>
        <taxon>Bacilli</taxon>
        <taxon>Bacillales</taxon>
        <taxon>Paenibacillaceae</taxon>
        <taxon>Paenibacillus</taxon>
    </lineage>
</organism>
<sequence>MTKTYYLRASYAWSDQSVYIIATPSPAARNTFFYVQEIGHFFALSDYFTERERLHSYLILYTVSGKGSLTYRGKKYKLSKGHVFYIDCREYQYYEQDGTEPWEILWVHFNGICCNGYYNQFSEHNSPVVEIIPESNIPANLWRLLEVHTRKDAGMEPVASQIITDMLTELLLCVKIPGNWASPGSIPAFIKKTVELVDKRYAEKLTLDLLAAEVSVNKYHLLKQFKKYTGCTPNQYLINIRINEAKEMLIHTAMTVKEIAHHSGFEHVSHFINIFRKQEGTTPLAFRQMWQQQS</sequence>
<evidence type="ECO:0000256" key="3">
    <source>
        <dbReference type="ARBA" id="ARBA00023163"/>
    </source>
</evidence>
<dbReference type="AlphaFoldDB" id="A0A916NK67"/>
<dbReference type="PROSITE" id="PS01124">
    <property type="entry name" value="HTH_ARAC_FAMILY_2"/>
    <property type="match status" value="1"/>
</dbReference>
<dbReference type="PROSITE" id="PS00041">
    <property type="entry name" value="HTH_ARAC_FAMILY_1"/>
    <property type="match status" value="1"/>
</dbReference>
<comment type="caution">
    <text evidence="5">The sequence shown here is derived from an EMBL/GenBank/DDBJ whole genome shotgun (WGS) entry which is preliminary data.</text>
</comment>
<evidence type="ECO:0000259" key="4">
    <source>
        <dbReference type="PROSITE" id="PS01124"/>
    </source>
</evidence>
<dbReference type="GO" id="GO:0003700">
    <property type="term" value="F:DNA-binding transcription factor activity"/>
    <property type="evidence" value="ECO:0007669"/>
    <property type="project" value="InterPro"/>
</dbReference>
<keyword evidence="2" id="KW-0238">DNA-binding</keyword>
<keyword evidence="3" id="KW-0804">Transcription</keyword>
<dbReference type="RefSeq" id="WP_218093650.1">
    <property type="nucleotide sequence ID" value="NZ_CAJVAS010000018.1"/>
</dbReference>
<gene>
    <name evidence="5" type="primary">rhaS_25</name>
    <name evidence="5" type="ORF">PAESOLCIP111_03918</name>
</gene>
<evidence type="ECO:0000313" key="6">
    <source>
        <dbReference type="Proteomes" id="UP000693672"/>
    </source>
</evidence>
<reference evidence="5" key="1">
    <citation type="submission" date="2021-06" db="EMBL/GenBank/DDBJ databases">
        <authorList>
            <person name="Criscuolo A."/>
        </authorList>
    </citation>
    <scope>NUCLEOTIDE SEQUENCE</scope>
    <source>
        <strain evidence="5">CIP111600</strain>
    </source>
</reference>
<name>A0A916NK67_9BACL</name>
<dbReference type="GO" id="GO:0043565">
    <property type="term" value="F:sequence-specific DNA binding"/>
    <property type="evidence" value="ECO:0007669"/>
    <property type="project" value="InterPro"/>
</dbReference>
<proteinExistence type="predicted"/>
<evidence type="ECO:0000256" key="2">
    <source>
        <dbReference type="ARBA" id="ARBA00023125"/>
    </source>
</evidence>
<dbReference type="Proteomes" id="UP000693672">
    <property type="component" value="Unassembled WGS sequence"/>
</dbReference>
<accession>A0A916NK67</accession>
<evidence type="ECO:0000256" key="1">
    <source>
        <dbReference type="ARBA" id="ARBA00023015"/>
    </source>
</evidence>
<keyword evidence="1" id="KW-0805">Transcription regulation</keyword>
<feature type="domain" description="HTH araC/xylS-type" evidence="4">
    <location>
        <begin position="191"/>
        <end position="289"/>
    </location>
</feature>
<keyword evidence="6" id="KW-1185">Reference proteome</keyword>
<dbReference type="InterPro" id="IPR018062">
    <property type="entry name" value="HTH_AraC-typ_CS"/>
</dbReference>
<evidence type="ECO:0000313" key="5">
    <source>
        <dbReference type="EMBL" id="CAG7638155.1"/>
    </source>
</evidence>
<dbReference type="SMART" id="SM00342">
    <property type="entry name" value="HTH_ARAC"/>
    <property type="match status" value="1"/>
</dbReference>
<protein>
    <submittedName>
        <fullName evidence="5">HTH-type transcriptional activator RhaS</fullName>
    </submittedName>
</protein>
<dbReference type="Pfam" id="PF02311">
    <property type="entry name" value="AraC_binding"/>
    <property type="match status" value="1"/>
</dbReference>
<dbReference type="InterPro" id="IPR018060">
    <property type="entry name" value="HTH_AraC"/>
</dbReference>
<dbReference type="Pfam" id="PF12833">
    <property type="entry name" value="HTH_18"/>
    <property type="match status" value="1"/>
</dbReference>
<dbReference type="PANTHER" id="PTHR43280:SF28">
    <property type="entry name" value="HTH-TYPE TRANSCRIPTIONAL ACTIVATOR RHAS"/>
    <property type="match status" value="1"/>
</dbReference>
<dbReference type="EMBL" id="CAJVAS010000018">
    <property type="protein sequence ID" value="CAG7638155.1"/>
    <property type="molecule type" value="Genomic_DNA"/>
</dbReference>
<dbReference type="InterPro" id="IPR003313">
    <property type="entry name" value="AraC-bd"/>
</dbReference>